<evidence type="ECO:0000313" key="2">
    <source>
        <dbReference type="Proteomes" id="UP000011223"/>
    </source>
</evidence>
<reference evidence="1 2" key="1">
    <citation type="journal article" date="2014" name="PLoS ONE">
        <title>Grimontia indica AK16(T), sp. nov., Isolated from a Seawater Sample Reports the Presence of Pathogenic Genes Similar to Vibrio Genus.</title>
        <authorList>
            <person name="Singh A."/>
            <person name="Vaidya B."/>
            <person name="Khatri I."/>
            <person name="Srinivas T.N."/>
            <person name="Subramanian S."/>
            <person name="Korpole S."/>
            <person name="Pinnaka A.K."/>
        </authorList>
    </citation>
    <scope>NUCLEOTIDE SEQUENCE [LARGE SCALE GENOMIC DNA]</scope>
    <source>
        <strain evidence="1 2">AK16</strain>
    </source>
</reference>
<proteinExistence type="predicted"/>
<dbReference type="AlphaFoldDB" id="R1GQB2"/>
<gene>
    <name evidence="1" type="ORF">D515_03056</name>
</gene>
<sequence length="47" mass="5233">MHCVSLKAFLERGGSLVPKQRRHIIVNLGIEQHKNAVDGYLAYVLSA</sequence>
<dbReference type="EMBL" id="ANFM02000034">
    <property type="protein sequence ID" value="EOD78274.1"/>
    <property type="molecule type" value="Genomic_DNA"/>
</dbReference>
<keyword evidence="2" id="KW-1185">Reference proteome</keyword>
<dbReference type="Proteomes" id="UP000011223">
    <property type="component" value="Unassembled WGS sequence"/>
</dbReference>
<organism evidence="1 2">
    <name type="scientific">Grimontia indica</name>
    <dbReference type="NCBI Taxonomy" id="1056512"/>
    <lineage>
        <taxon>Bacteria</taxon>
        <taxon>Pseudomonadati</taxon>
        <taxon>Pseudomonadota</taxon>
        <taxon>Gammaproteobacteria</taxon>
        <taxon>Vibrionales</taxon>
        <taxon>Vibrionaceae</taxon>
        <taxon>Grimontia</taxon>
    </lineage>
</organism>
<name>R1GQB2_9GAMM</name>
<protein>
    <submittedName>
        <fullName evidence="1">Uncharacterized protein</fullName>
    </submittedName>
</protein>
<comment type="caution">
    <text evidence="1">The sequence shown here is derived from an EMBL/GenBank/DDBJ whole genome shotgun (WGS) entry which is preliminary data.</text>
</comment>
<accession>R1GQB2</accession>
<evidence type="ECO:0000313" key="1">
    <source>
        <dbReference type="EMBL" id="EOD78274.1"/>
    </source>
</evidence>